<comment type="caution">
    <text evidence="3">The sequence shown here is derived from an EMBL/GenBank/DDBJ whole genome shotgun (WGS) entry which is preliminary data.</text>
</comment>
<evidence type="ECO:0000259" key="2">
    <source>
        <dbReference type="Pfam" id="PF04991"/>
    </source>
</evidence>
<dbReference type="AlphaFoldDB" id="A0A210QQS6"/>
<feature type="domain" description="LicD/FKTN/FKRP nucleotidyltransferase" evidence="2">
    <location>
        <begin position="422"/>
        <end position="478"/>
    </location>
</feature>
<evidence type="ECO:0000313" key="4">
    <source>
        <dbReference type="Proteomes" id="UP000242188"/>
    </source>
</evidence>
<dbReference type="InterPro" id="IPR007074">
    <property type="entry name" value="LicD/FKTN/FKRP_NTP_transf"/>
</dbReference>
<keyword evidence="1" id="KW-1133">Transmembrane helix</keyword>
<organism evidence="3 4">
    <name type="scientific">Mizuhopecten yessoensis</name>
    <name type="common">Japanese scallop</name>
    <name type="synonym">Patinopecten yessoensis</name>
    <dbReference type="NCBI Taxonomy" id="6573"/>
    <lineage>
        <taxon>Eukaryota</taxon>
        <taxon>Metazoa</taxon>
        <taxon>Spiralia</taxon>
        <taxon>Lophotrochozoa</taxon>
        <taxon>Mollusca</taxon>
        <taxon>Bivalvia</taxon>
        <taxon>Autobranchia</taxon>
        <taxon>Pteriomorphia</taxon>
        <taxon>Pectinida</taxon>
        <taxon>Pectinoidea</taxon>
        <taxon>Pectinidae</taxon>
        <taxon>Mizuhopecten</taxon>
    </lineage>
</organism>
<sequence length="596" mass="68371">MRTINQRFLVVVKVVLFIGYTLLVSRISLYMEKPTFTSKTAREKYLRNTIRQDPVAFEETISKLANEGRLFQKAVNHVRGTKAKDAMIVAGHALDEVLRVFDLDSLSVTRRHAHEAQSVCPEIFKGGRFGYPFYYEGFELVKCDHHIPEERLLTIVTLWDERRTNLSRFLMDVQKYNRKLAVIVGLFAVGDFTKGNYTSISSYVSFQYFKTGTSKGHIWNKLITSVNTPYVLVARDTIMFNDDSRIHRLISEIERLELISAGGASRDSDGHWKIGCLQRAYKHNTIVLEEGYQESAHECIFCDHIDSSFVIRTKTCMEIKFDENIIGEGIWEDFFMRTGGESVICPDSMFYVNPISRSSKISDWKQFGRKYKLKKMKFISLNLEFDFGCPKVYSCSHDKGYAVEACCLQELTNLVTFVMSTCAEMGIFCELAEGTVLGAVKFQNVLPWERDADIGILRANYTKFRSLSKKVSIAGYTLVDQTKMGLFRIDSKNWFIEIYGQSTVDTEILIDQKLAPTKLLFHGQWVNAPRNPGLYARNRYGHEIYRHAEHWRTTGNTDGFIDYKTEGFAPCNKPGSHNCLDRYNSDGNLQFSDPIP</sequence>
<protein>
    <recommendedName>
        <fullName evidence="2">LicD/FKTN/FKRP nucleotidyltransferase domain-containing protein</fullName>
    </recommendedName>
</protein>
<feature type="transmembrane region" description="Helical" evidence="1">
    <location>
        <begin position="7"/>
        <end position="29"/>
    </location>
</feature>
<dbReference type="OrthoDB" id="6358690at2759"/>
<keyword evidence="1" id="KW-0472">Membrane</keyword>
<dbReference type="EMBL" id="NEDP02002356">
    <property type="protein sequence ID" value="OWF51093.1"/>
    <property type="molecule type" value="Genomic_DNA"/>
</dbReference>
<keyword evidence="4" id="KW-1185">Reference proteome</keyword>
<dbReference type="InterPro" id="IPR052613">
    <property type="entry name" value="LicD_transferase"/>
</dbReference>
<gene>
    <name evidence="3" type="ORF">KP79_PYT00767</name>
</gene>
<name>A0A210QQS6_MIZYE</name>
<evidence type="ECO:0000313" key="3">
    <source>
        <dbReference type="EMBL" id="OWF51093.1"/>
    </source>
</evidence>
<dbReference type="Pfam" id="PF04991">
    <property type="entry name" value="LicD"/>
    <property type="match status" value="1"/>
</dbReference>
<proteinExistence type="predicted"/>
<dbReference type="PANTHER" id="PTHR13627:SF34">
    <property type="entry name" value="RIBITOL-5-PHOSPHATE TRANSFERASE"/>
    <property type="match status" value="1"/>
</dbReference>
<keyword evidence="1" id="KW-0812">Transmembrane</keyword>
<reference evidence="3 4" key="1">
    <citation type="journal article" date="2017" name="Nat. Ecol. Evol.">
        <title>Scallop genome provides insights into evolution of bilaterian karyotype and development.</title>
        <authorList>
            <person name="Wang S."/>
            <person name="Zhang J."/>
            <person name="Jiao W."/>
            <person name="Li J."/>
            <person name="Xun X."/>
            <person name="Sun Y."/>
            <person name="Guo X."/>
            <person name="Huan P."/>
            <person name="Dong B."/>
            <person name="Zhang L."/>
            <person name="Hu X."/>
            <person name="Sun X."/>
            <person name="Wang J."/>
            <person name="Zhao C."/>
            <person name="Wang Y."/>
            <person name="Wang D."/>
            <person name="Huang X."/>
            <person name="Wang R."/>
            <person name="Lv J."/>
            <person name="Li Y."/>
            <person name="Zhang Z."/>
            <person name="Liu B."/>
            <person name="Lu W."/>
            <person name="Hui Y."/>
            <person name="Liang J."/>
            <person name="Zhou Z."/>
            <person name="Hou R."/>
            <person name="Li X."/>
            <person name="Liu Y."/>
            <person name="Li H."/>
            <person name="Ning X."/>
            <person name="Lin Y."/>
            <person name="Zhao L."/>
            <person name="Xing Q."/>
            <person name="Dou J."/>
            <person name="Li Y."/>
            <person name="Mao J."/>
            <person name="Guo H."/>
            <person name="Dou H."/>
            <person name="Li T."/>
            <person name="Mu C."/>
            <person name="Jiang W."/>
            <person name="Fu Q."/>
            <person name="Fu X."/>
            <person name="Miao Y."/>
            <person name="Liu J."/>
            <person name="Yu Q."/>
            <person name="Li R."/>
            <person name="Liao H."/>
            <person name="Li X."/>
            <person name="Kong Y."/>
            <person name="Jiang Z."/>
            <person name="Chourrout D."/>
            <person name="Li R."/>
            <person name="Bao Z."/>
        </authorList>
    </citation>
    <scope>NUCLEOTIDE SEQUENCE [LARGE SCALE GENOMIC DNA]</scope>
    <source>
        <strain evidence="3 4">PY_sf001</strain>
    </source>
</reference>
<evidence type="ECO:0000256" key="1">
    <source>
        <dbReference type="SAM" id="Phobius"/>
    </source>
</evidence>
<dbReference type="GO" id="GO:0009100">
    <property type="term" value="P:glycoprotein metabolic process"/>
    <property type="evidence" value="ECO:0007669"/>
    <property type="project" value="UniProtKB-ARBA"/>
</dbReference>
<dbReference type="PANTHER" id="PTHR13627">
    <property type="entry name" value="FUKUTIN RELATED PROTEIN"/>
    <property type="match status" value="1"/>
</dbReference>
<accession>A0A210QQS6</accession>
<dbReference type="Proteomes" id="UP000242188">
    <property type="component" value="Unassembled WGS sequence"/>
</dbReference>